<dbReference type="EMBL" id="WHUW01000382">
    <property type="protein sequence ID" value="KAF8415019.1"/>
    <property type="molecule type" value="Genomic_DNA"/>
</dbReference>
<proteinExistence type="predicted"/>
<evidence type="ECO:0000313" key="2">
    <source>
        <dbReference type="Proteomes" id="UP001194468"/>
    </source>
</evidence>
<reference evidence="1" key="1">
    <citation type="submission" date="2019-10" db="EMBL/GenBank/DDBJ databases">
        <authorList>
            <consortium name="DOE Joint Genome Institute"/>
            <person name="Kuo A."/>
            <person name="Miyauchi S."/>
            <person name="Kiss E."/>
            <person name="Drula E."/>
            <person name="Kohler A."/>
            <person name="Sanchez-Garcia M."/>
            <person name="Andreopoulos B."/>
            <person name="Barry K.W."/>
            <person name="Bonito G."/>
            <person name="Buee M."/>
            <person name="Carver A."/>
            <person name="Chen C."/>
            <person name="Cichocki N."/>
            <person name="Clum A."/>
            <person name="Culley D."/>
            <person name="Crous P.W."/>
            <person name="Fauchery L."/>
            <person name="Girlanda M."/>
            <person name="Hayes R."/>
            <person name="Keri Z."/>
            <person name="LaButti K."/>
            <person name="Lipzen A."/>
            <person name="Lombard V."/>
            <person name="Magnuson J."/>
            <person name="Maillard F."/>
            <person name="Morin E."/>
            <person name="Murat C."/>
            <person name="Nolan M."/>
            <person name="Ohm R."/>
            <person name="Pangilinan J."/>
            <person name="Pereira M."/>
            <person name="Perotto S."/>
            <person name="Peter M."/>
            <person name="Riley R."/>
            <person name="Sitrit Y."/>
            <person name="Stielow B."/>
            <person name="Szollosi G."/>
            <person name="Zifcakova L."/>
            <person name="Stursova M."/>
            <person name="Spatafora J.W."/>
            <person name="Tedersoo L."/>
            <person name="Vaario L.-M."/>
            <person name="Yamada A."/>
            <person name="Yan M."/>
            <person name="Wang P."/>
            <person name="Xu J."/>
            <person name="Bruns T."/>
            <person name="Baldrian P."/>
            <person name="Vilgalys R."/>
            <person name="Henrissat B."/>
            <person name="Grigoriev I.V."/>
            <person name="Hibbett D."/>
            <person name="Nagy L.G."/>
            <person name="Martin F.M."/>
        </authorList>
    </citation>
    <scope>NUCLEOTIDE SEQUENCE</scope>
    <source>
        <strain evidence="1">BED1</strain>
    </source>
</reference>
<comment type="caution">
    <text evidence="1">The sequence shown here is derived from an EMBL/GenBank/DDBJ whole genome shotgun (WGS) entry which is preliminary data.</text>
</comment>
<name>A0AAD4BAT4_BOLED</name>
<dbReference type="AlphaFoldDB" id="A0AAD4BAT4"/>
<dbReference type="Proteomes" id="UP001194468">
    <property type="component" value="Unassembled WGS sequence"/>
</dbReference>
<evidence type="ECO:0000313" key="1">
    <source>
        <dbReference type="EMBL" id="KAF8415019.1"/>
    </source>
</evidence>
<protein>
    <submittedName>
        <fullName evidence="1">Uncharacterized protein</fullName>
    </submittedName>
</protein>
<accession>A0AAD4BAT4</accession>
<keyword evidence="2" id="KW-1185">Reference proteome</keyword>
<reference evidence="1" key="2">
    <citation type="journal article" date="2020" name="Nat. Commun.">
        <title>Large-scale genome sequencing of mycorrhizal fungi provides insights into the early evolution of symbiotic traits.</title>
        <authorList>
            <person name="Miyauchi S."/>
            <person name="Kiss E."/>
            <person name="Kuo A."/>
            <person name="Drula E."/>
            <person name="Kohler A."/>
            <person name="Sanchez-Garcia M."/>
            <person name="Morin E."/>
            <person name="Andreopoulos B."/>
            <person name="Barry K.W."/>
            <person name="Bonito G."/>
            <person name="Buee M."/>
            <person name="Carver A."/>
            <person name="Chen C."/>
            <person name="Cichocki N."/>
            <person name="Clum A."/>
            <person name="Culley D."/>
            <person name="Crous P.W."/>
            <person name="Fauchery L."/>
            <person name="Girlanda M."/>
            <person name="Hayes R.D."/>
            <person name="Keri Z."/>
            <person name="LaButti K."/>
            <person name="Lipzen A."/>
            <person name="Lombard V."/>
            <person name="Magnuson J."/>
            <person name="Maillard F."/>
            <person name="Murat C."/>
            <person name="Nolan M."/>
            <person name="Ohm R.A."/>
            <person name="Pangilinan J."/>
            <person name="Pereira M.F."/>
            <person name="Perotto S."/>
            <person name="Peter M."/>
            <person name="Pfister S."/>
            <person name="Riley R."/>
            <person name="Sitrit Y."/>
            <person name="Stielow J.B."/>
            <person name="Szollosi G."/>
            <person name="Zifcakova L."/>
            <person name="Stursova M."/>
            <person name="Spatafora J.W."/>
            <person name="Tedersoo L."/>
            <person name="Vaario L.M."/>
            <person name="Yamada A."/>
            <person name="Yan M."/>
            <person name="Wang P."/>
            <person name="Xu J."/>
            <person name="Bruns T."/>
            <person name="Baldrian P."/>
            <person name="Vilgalys R."/>
            <person name="Dunand C."/>
            <person name="Henrissat B."/>
            <person name="Grigoriev I.V."/>
            <person name="Hibbett D."/>
            <person name="Nagy L.G."/>
            <person name="Martin F.M."/>
        </authorList>
    </citation>
    <scope>NUCLEOTIDE SEQUENCE</scope>
    <source>
        <strain evidence="1">BED1</strain>
    </source>
</reference>
<sequence>MLVCTPVVRVQGTPCGAHWASQGNGITSCALVVAATGSDIGSRSPPCSGRVDASASEVCPCHVGPPGR</sequence>
<gene>
    <name evidence="1" type="ORF">L210DRAFT_3588536</name>
</gene>
<organism evidence="1 2">
    <name type="scientific">Boletus edulis BED1</name>
    <dbReference type="NCBI Taxonomy" id="1328754"/>
    <lineage>
        <taxon>Eukaryota</taxon>
        <taxon>Fungi</taxon>
        <taxon>Dikarya</taxon>
        <taxon>Basidiomycota</taxon>
        <taxon>Agaricomycotina</taxon>
        <taxon>Agaricomycetes</taxon>
        <taxon>Agaricomycetidae</taxon>
        <taxon>Boletales</taxon>
        <taxon>Boletineae</taxon>
        <taxon>Boletaceae</taxon>
        <taxon>Boletoideae</taxon>
        <taxon>Boletus</taxon>
    </lineage>
</organism>